<dbReference type="EMBL" id="JAFNEN010000654">
    <property type="protein sequence ID" value="KAG8179008.1"/>
    <property type="molecule type" value="Genomic_DNA"/>
</dbReference>
<dbReference type="Proteomes" id="UP000827092">
    <property type="component" value="Unassembled WGS sequence"/>
</dbReference>
<dbReference type="AlphaFoldDB" id="A0AAV6U5D8"/>
<sequence>MKYPSLGGEAIPVVIEPSITFQTGAVSTLSGSQESSVPFRSSYVDEESPIFSTIPRPSSVVRLRQLASGPSPPAFIPSTMIADDHRSSSSATHIYCQPLDQSNNVMSSTMKVPSTVVPIDVSGKSFSRMASFRRSFIHVDFFTRRKKKKDKRRNTVTEGNMKELKDALHNIINTETSQYPKEMNTKSEKNSNCGNNHNLQQAESSKINIIVNKETNNNSSDETSTPKSKNCFPSDTNSEQKNKINGFKNESDKLELKNHYNSEITKLSSFSKRKTKGRIPISTVSAAMSVAVEMRQLNGNTKSEDQSSSGNWSYSSDPNSSDSDNRRNSAENNVKELVSELDSVNSSLSKENLQNRLQEVDTKCNITNSKGTNESHVESSSYASSETNGMTDDGTSNATSADSEVFFISSDESDEDISDLIFETNYGSSVSITTVSNGSLNSLLSQTATEIASSTGTLTSIGLDRLPTPPPPPPIMITALANKQFMTTVDKDIIVNNLPFKTKKNSPVKHSSKKESNSTSQKNSKPLKSEKLKTCSETMKSSSENSKNIFNSLVSIKTRSKDRNKLKTSEKINKPISPTPVINMYGCDSPQIIKQLPLFIKETTTSPIIKHVPKSCMQSFSSNSLKHEPRILVDNKPNFTPLEPKPETKLNTPENNTSRNSTSCNSERDVKVPLKYTHRVVVTPIPRELFNEQSNYVISCRKALFKEDEQNMLKPKQGLKQIETFNTFHNEQHNFERSKPVRPTTLQPDKTKSAARVLLDPEGRVVQCTNSLDRKLHCVPTPEIHNYTSNVNSYVDYKKKLVVANDSDVSNRTCNQSQNIQSQLNSYQFNNDIMNKRYNNPNTTMPTMYKPDNFKLIEKDNLISHQNYKENYYPQVQRNFSITGSTASVQKSYCVQSPRQNLPIPRTPIIFTPDPNISGLPLNDNLLTQHNVKIHSKEIEECNVPAKLTTIDCKQFLTSSPRSLNSSISTEINKSPTTMSTEDLFAVIHNCKKKMNIKTDSDLSLASSSRSSSPSYPRPASAKSTLAETGFLSPRNLPGFDSRDRRSWADFRPSQETCSKRRSLASDRLGPTKPTSMHDFKMLLLQTRSNSQILGPKKSAVEMLKVSPCDKNTLNSPSPSSLAPQNSFSHSVPNSPSSEYFLCNGHSTVPFKRNNRTRSTLQPRYTMYPPIFEDCLEDLENNHNFQQNSENYMDGCKNAFIQQNESTLKEESLQNLSHWV</sequence>
<feature type="compositionally biased region" description="Polar residues" evidence="1">
    <location>
        <begin position="190"/>
        <end position="239"/>
    </location>
</feature>
<reference evidence="2 3" key="1">
    <citation type="journal article" date="2022" name="Nat. Ecol. Evol.">
        <title>A masculinizing supergene underlies an exaggerated male reproductive morph in a spider.</title>
        <authorList>
            <person name="Hendrickx F."/>
            <person name="De Corte Z."/>
            <person name="Sonet G."/>
            <person name="Van Belleghem S.M."/>
            <person name="Kostlbacher S."/>
            <person name="Vangestel C."/>
        </authorList>
    </citation>
    <scope>NUCLEOTIDE SEQUENCE [LARGE SCALE GENOMIC DNA]</scope>
    <source>
        <strain evidence="2">W744_W776</strain>
    </source>
</reference>
<feature type="compositionally biased region" description="Basic residues" evidence="1">
    <location>
        <begin position="502"/>
        <end position="512"/>
    </location>
</feature>
<evidence type="ECO:0000313" key="2">
    <source>
        <dbReference type="EMBL" id="KAG8179008.1"/>
    </source>
</evidence>
<evidence type="ECO:0000256" key="1">
    <source>
        <dbReference type="SAM" id="MobiDB-lite"/>
    </source>
</evidence>
<feature type="compositionally biased region" description="Polar residues" evidence="1">
    <location>
        <begin position="1111"/>
        <end position="1125"/>
    </location>
</feature>
<keyword evidence="3" id="KW-1185">Reference proteome</keyword>
<feature type="region of interest" description="Disordered" evidence="1">
    <location>
        <begin position="1000"/>
        <end position="1077"/>
    </location>
</feature>
<gene>
    <name evidence="2" type="ORF">JTE90_014011</name>
</gene>
<comment type="caution">
    <text evidence="2">The sequence shown here is derived from an EMBL/GenBank/DDBJ whole genome shotgun (WGS) entry which is preliminary data.</text>
</comment>
<feature type="region of interest" description="Disordered" evidence="1">
    <location>
        <begin position="502"/>
        <end position="543"/>
    </location>
</feature>
<organism evidence="2 3">
    <name type="scientific">Oedothorax gibbosus</name>
    <dbReference type="NCBI Taxonomy" id="931172"/>
    <lineage>
        <taxon>Eukaryota</taxon>
        <taxon>Metazoa</taxon>
        <taxon>Ecdysozoa</taxon>
        <taxon>Arthropoda</taxon>
        <taxon>Chelicerata</taxon>
        <taxon>Arachnida</taxon>
        <taxon>Araneae</taxon>
        <taxon>Araneomorphae</taxon>
        <taxon>Entelegynae</taxon>
        <taxon>Araneoidea</taxon>
        <taxon>Linyphiidae</taxon>
        <taxon>Erigoninae</taxon>
        <taxon>Oedothorax</taxon>
    </lineage>
</organism>
<feature type="region of interest" description="Disordered" evidence="1">
    <location>
        <begin position="1111"/>
        <end position="1131"/>
    </location>
</feature>
<feature type="compositionally biased region" description="Polar residues" evidence="1">
    <location>
        <begin position="387"/>
        <end position="398"/>
    </location>
</feature>
<dbReference type="GO" id="GO:0030154">
    <property type="term" value="P:cell differentiation"/>
    <property type="evidence" value="ECO:0007669"/>
    <property type="project" value="TreeGrafter"/>
</dbReference>
<feature type="compositionally biased region" description="Low complexity" evidence="1">
    <location>
        <begin position="654"/>
        <end position="665"/>
    </location>
</feature>
<accession>A0AAV6U5D8</accession>
<evidence type="ECO:0000313" key="3">
    <source>
        <dbReference type="Proteomes" id="UP000827092"/>
    </source>
</evidence>
<dbReference type="Pfam" id="PF15273">
    <property type="entry name" value="NHS"/>
    <property type="match status" value="1"/>
</dbReference>
<feature type="region of interest" description="Disordered" evidence="1">
    <location>
        <begin position="364"/>
        <end position="398"/>
    </location>
</feature>
<evidence type="ECO:0008006" key="4">
    <source>
        <dbReference type="Google" id="ProtNLM"/>
    </source>
</evidence>
<dbReference type="PANTHER" id="PTHR23039:SF9">
    <property type="entry name" value="LOW QUALITY PROTEIN: NHS-LIKE PROTEIN 1"/>
    <property type="match status" value="1"/>
</dbReference>
<proteinExistence type="predicted"/>
<name>A0AAV6U5D8_9ARAC</name>
<feature type="region of interest" description="Disordered" evidence="1">
    <location>
        <begin position="176"/>
        <end position="250"/>
    </location>
</feature>
<dbReference type="PANTHER" id="PTHR23039">
    <property type="entry name" value="NANCE-HORAN SYNDROME PROTEIN"/>
    <property type="match status" value="1"/>
</dbReference>
<feature type="compositionally biased region" description="Polar residues" evidence="1">
    <location>
        <begin position="517"/>
        <end position="526"/>
    </location>
</feature>
<feature type="compositionally biased region" description="Low complexity" evidence="1">
    <location>
        <begin position="306"/>
        <end position="322"/>
    </location>
</feature>
<feature type="region of interest" description="Disordered" evidence="1">
    <location>
        <begin position="634"/>
        <end position="667"/>
    </location>
</feature>
<feature type="compositionally biased region" description="Low complexity" evidence="1">
    <location>
        <begin position="1002"/>
        <end position="1024"/>
    </location>
</feature>
<protein>
    <recommendedName>
        <fullName evidence="4">Exophilin 5</fullName>
    </recommendedName>
</protein>
<dbReference type="InterPro" id="IPR024845">
    <property type="entry name" value="NHS-like"/>
</dbReference>
<feature type="region of interest" description="Disordered" evidence="1">
    <location>
        <begin position="299"/>
        <end position="331"/>
    </location>
</feature>